<reference evidence="6 7" key="1">
    <citation type="submission" date="2018-08" db="EMBL/GenBank/DDBJ databases">
        <title>A genome reference for cultivated species of the human gut microbiota.</title>
        <authorList>
            <person name="Zou Y."/>
            <person name="Xue W."/>
            <person name="Luo G."/>
        </authorList>
    </citation>
    <scope>NUCLEOTIDE SEQUENCE [LARGE SCALE GENOMIC DNA]</scope>
    <source>
        <strain evidence="6 7">AF20-9LB</strain>
    </source>
</reference>
<evidence type="ECO:0000256" key="2">
    <source>
        <dbReference type="ARBA" id="ARBA00023125"/>
    </source>
</evidence>
<name>A0A395VQ79_BACOV</name>
<dbReference type="GO" id="GO:0003700">
    <property type="term" value="F:DNA-binding transcription factor activity"/>
    <property type="evidence" value="ECO:0007669"/>
    <property type="project" value="TreeGrafter"/>
</dbReference>
<dbReference type="PANTHER" id="PTHR30055">
    <property type="entry name" value="HTH-TYPE TRANSCRIPTIONAL REGULATOR RUTR"/>
    <property type="match status" value="1"/>
</dbReference>
<proteinExistence type="predicted"/>
<evidence type="ECO:0000259" key="5">
    <source>
        <dbReference type="PROSITE" id="PS50977"/>
    </source>
</evidence>
<gene>
    <name evidence="6" type="ORF">DWX70_27390</name>
</gene>
<dbReference type="InterPro" id="IPR009057">
    <property type="entry name" value="Homeodomain-like_sf"/>
</dbReference>
<evidence type="ECO:0000256" key="4">
    <source>
        <dbReference type="PROSITE-ProRule" id="PRU00335"/>
    </source>
</evidence>
<dbReference type="InterPro" id="IPR050109">
    <property type="entry name" value="HTH-type_TetR-like_transc_reg"/>
</dbReference>
<feature type="domain" description="HTH tetR-type" evidence="5">
    <location>
        <begin position="3"/>
        <end position="63"/>
    </location>
</feature>
<comment type="caution">
    <text evidence="6">The sequence shown here is derived from an EMBL/GenBank/DDBJ whole genome shotgun (WGS) entry which is preliminary data.</text>
</comment>
<dbReference type="Gene3D" id="1.10.357.10">
    <property type="entry name" value="Tetracycline Repressor, domain 2"/>
    <property type="match status" value="1"/>
</dbReference>
<accession>A0A395VQ79</accession>
<evidence type="ECO:0000313" key="6">
    <source>
        <dbReference type="EMBL" id="RGS77110.1"/>
    </source>
</evidence>
<evidence type="ECO:0000313" key="7">
    <source>
        <dbReference type="Proteomes" id="UP000266492"/>
    </source>
</evidence>
<feature type="DNA-binding region" description="H-T-H motif" evidence="4">
    <location>
        <begin position="26"/>
        <end position="45"/>
    </location>
</feature>
<evidence type="ECO:0000256" key="3">
    <source>
        <dbReference type="ARBA" id="ARBA00023163"/>
    </source>
</evidence>
<dbReference type="SUPFAM" id="SSF46689">
    <property type="entry name" value="Homeodomain-like"/>
    <property type="match status" value="1"/>
</dbReference>
<sequence length="203" mass="23506">METSVEEKIIDAAREIFFEKGYNGATMRDIASKAEVNLALLHYYYRTKEKIFEIVLNQAFVTLFKRLNKVFTSDVDIFHKIELMVESYISVGIKHPKLPGFIMHELEVNKKLVEPLILKYKEEQNANKNLSMFYADVQNAIDSNIIKTIDVDSLFINILSLSLFPFMAKNFLSGIVLDNKKYSHFVKERSKHVSSFIINSIRA</sequence>
<dbReference type="PANTHER" id="PTHR30055:SF234">
    <property type="entry name" value="HTH-TYPE TRANSCRIPTIONAL REGULATOR BETI"/>
    <property type="match status" value="1"/>
</dbReference>
<dbReference type="Pfam" id="PF00440">
    <property type="entry name" value="TetR_N"/>
    <property type="match status" value="1"/>
</dbReference>
<dbReference type="Proteomes" id="UP000266492">
    <property type="component" value="Unassembled WGS sequence"/>
</dbReference>
<keyword evidence="2 4" id="KW-0238">DNA-binding</keyword>
<dbReference type="RefSeq" id="WP_118419425.1">
    <property type="nucleotide sequence ID" value="NZ_QRVZ01000064.1"/>
</dbReference>
<dbReference type="InterPro" id="IPR001647">
    <property type="entry name" value="HTH_TetR"/>
</dbReference>
<dbReference type="PRINTS" id="PR00455">
    <property type="entry name" value="HTHTETR"/>
</dbReference>
<dbReference type="PROSITE" id="PS50977">
    <property type="entry name" value="HTH_TETR_2"/>
    <property type="match status" value="1"/>
</dbReference>
<keyword evidence="3" id="KW-0804">Transcription</keyword>
<dbReference type="EMBL" id="QRVZ01000064">
    <property type="protein sequence ID" value="RGS77110.1"/>
    <property type="molecule type" value="Genomic_DNA"/>
</dbReference>
<evidence type="ECO:0000256" key="1">
    <source>
        <dbReference type="ARBA" id="ARBA00023015"/>
    </source>
</evidence>
<dbReference type="GO" id="GO:0000976">
    <property type="term" value="F:transcription cis-regulatory region binding"/>
    <property type="evidence" value="ECO:0007669"/>
    <property type="project" value="TreeGrafter"/>
</dbReference>
<organism evidence="6 7">
    <name type="scientific">Bacteroides ovatus</name>
    <dbReference type="NCBI Taxonomy" id="28116"/>
    <lineage>
        <taxon>Bacteria</taxon>
        <taxon>Pseudomonadati</taxon>
        <taxon>Bacteroidota</taxon>
        <taxon>Bacteroidia</taxon>
        <taxon>Bacteroidales</taxon>
        <taxon>Bacteroidaceae</taxon>
        <taxon>Bacteroides</taxon>
    </lineage>
</organism>
<protein>
    <submittedName>
        <fullName evidence="6">TetR/AcrR family transcriptional regulator</fullName>
    </submittedName>
</protein>
<keyword evidence="1" id="KW-0805">Transcription regulation</keyword>
<dbReference type="AlphaFoldDB" id="A0A395VQ79"/>